<protein>
    <recommendedName>
        <fullName evidence="4">CsbD family protein</fullName>
    </recommendedName>
</protein>
<reference evidence="2 3" key="1">
    <citation type="submission" date="2020-05" db="EMBL/GenBank/DDBJ databases">
        <title>Ramlibacter rhizophilus sp. nov., isolated from rhizosphere soil of national flower Mugunghwa from South Korea.</title>
        <authorList>
            <person name="Zheng-Fei Y."/>
            <person name="Huan T."/>
        </authorList>
    </citation>
    <scope>NUCLEOTIDE SEQUENCE [LARGE SCALE GENOMIC DNA]</scope>
    <source>
        <strain evidence="2 3">H242</strain>
    </source>
</reference>
<feature type="compositionally biased region" description="Basic and acidic residues" evidence="1">
    <location>
        <begin position="36"/>
        <end position="48"/>
    </location>
</feature>
<keyword evidence="3" id="KW-1185">Reference proteome</keyword>
<proteinExistence type="predicted"/>
<evidence type="ECO:0008006" key="4">
    <source>
        <dbReference type="Google" id="ProtNLM"/>
    </source>
</evidence>
<feature type="compositionally biased region" description="Basic and acidic residues" evidence="1">
    <location>
        <begin position="1"/>
        <end position="19"/>
    </location>
</feature>
<name>A0ABX6P2S7_9BURK</name>
<accession>A0ABX6P2S7</accession>
<dbReference type="Proteomes" id="UP000500826">
    <property type="component" value="Chromosome"/>
</dbReference>
<dbReference type="EMBL" id="CP053418">
    <property type="protein sequence ID" value="QJW83436.1"/>
    <property type="molecule type" value="Genomic_DNA"/>
</dbReference>
<evidence type="ECO:0000313" key="3">
    <source>
        <dbReference type="Proteomes" id="UP000500826"/>
    </source>
</evidence>
<evidence type="ECO:0000313" key="2">
    <source>
        <dbReference type="EMBL" id="QJW83436.1"/>
    </source>
</evidence>
<feature type="region of interest" description="Disordered" evidence="1">
    <location>
        <begin position="1"/>
        <end position="88"/>
    </location>
</feature>
<gene>
    <name evidence="2" type="ORF">HK414_02430</name>
</gene>
<feature type="compositionally biased region" description="Basic and acidic residues" evidence="1">
    <location>
        <begin position="56"/>
        <end position="77"/>
    </location>
</feature>
<evidence type="ECO:0000256" key="1">
    <source>
        <dbReference type="SAM" id="MobiDB-lite"/>
    </source>
</evidence>
<sequence>MAEQRMKEERSNDGADAGKGDTVPVQGENQVPKARMPHERDESADSREPASAQVRRMGDIAKDSVDRGERDTSKGDAMDATYQKVKKA</sequence>
<organism evidence="2 3">
    <name type="scientific">Ramlibacter terrae</name>
    <dbReference type="NCBI Taxonomy" id="2732511"/>
    <lineage>
        <taxon>Bacteria</taxon>
        <taxon>Pseudomonadati</taxon>
        <taxon>Pseudomonadota</taxon>
        <taxon>Betaproteobacteria</taxon>
        <taxon>Burkholderiales</taxon>
        <taxon>Comamonadaceae</taxon>
        <taxon>Ramlibacter</taxon>
    </lineage>
</organism>